<name>A0ABR1QZJ6_9PEZI</name>
<reference evidence="2 3" key="1">
    <citation type="submission" date="2023-01" db="EMBL/GenBank/DDBJ databases">
        <title>Analysis of 21 Apiospora genomes using comparative genomics revels a genus with tremendous synthesis potential of carbohydrate active enzymes and secondary metabolites.</title>
        <authorList>
            <person name="Sorensen T."/>
        </authorList>
    </citation>
    <scope>NUCLEOTIDE SEQUENCE [LARGE SCALE GENOMIC DNA]</scope>
    <source>
        <strain evidence="2 3">CBS 24483</strain>
    </source>
</reference>
<feature type="chain" id="PRO_5045162027" evidence="1">
    <location>
        <begin position="23"/>
        <end position="127"/>
    </location>
</feature>
<dbReference type="EMBL" id="JAQQWE010000001">
    <property type="protein sequence ID" value="KAK7967848.1"/>
    <property type="molecule type" value="Genomic_DNA"/>
</dbReference>
<evidence type="ECO:0000313" key="2">
    <source>
        <dbReference type="EMBL" id="KAK7967848.1"/>
    </source>
</evidence>
<protein>
    <submittedName>
        <fullName evidence="2">Uncharacterized protein</fullName>
    </submittedName>
</protein>
<sequence>MFIPKVKLVQAILAFTTTLVAANGCYDGGLVFSDLIGGSVDGDINDFSNKYRGSASPPNAVVTHCYPFPQSGNRLQMSLQNNQGSSQDLRYEDCTRYFGVERTACKHGSEQDHGSFHYYIYPNDGNC</sequence>
<comment type="caution">
    <text evidence="2">The sequence shown here is derived from an EMBL/GenBank/DDBJ whole genome shotgun (WGS) entry which is preliminary data.</text>
</comment>
<feature type="signal peptide" evidence="1">
    <location>
        <begin position="1"/>
        <end position="22"/>
    </location>
</feature>
<evidence type="ECO:0000256" key="1">
    <source>
        <dbReference type="SAM" id="SignalP"/>
    </source>
</evidence>
<accession>A0ABR1QZJ6</accession>
<dbReference type="Proteomes" id="UP001391051">
    <property type="component" value="Unassembled WGS sequence"/>
</dbReference>
<dbReference type="GeneID" id="92071409"/>
<dbReference type="RefSeq" id="XP_066707240.1">
    <property type="nucleotide sequence ID" value="XM_066838347.1"/>
</dbReference>
<keyword evidence="1" id="KW-0732">Signal</keyword>
<proteinExistence type="predicted"/>
<keyword evidence="3" id="KW-1185">Reference proteome</keyword>
<gene>
    <name evidence="2" type="ORF">PG986_002125</name>
</gene>
<evidence type="ECO:0000313" key="3">
    <source>
        <dbReference type="Proteomes" id="UP001391051"/>
    </source>
</evidence>
<organism evidence="2 3">
    <name type="scientific">Apiospora aurea</name>
    <dbReference type="NCBI Taxonomy" id="335848"/>
    <lineage>
        <taxon>Eukaryota</taxon>
        <taxon>Fungi</taxon>
        <taxon>Dikarya</taxon>
        <taxon>Ascomycota</taxon>
        <taxon>Pezizomycotina</taxon>
        <taxon>Sordariomycetes</taxon>
        <taxon>Xylariomycetidae</taxon>
        <taxon>Amphisphaeriales</taxon>
        <taxon>Apiosporaceae</taxon>
        <taxon>Apiospora</taxon>
    </lineage>
</organism>